<dbReference type="InParanoid" id="A0A672Q785"/>
<reference evidence="3" key="1">
    <citation type="submission" date="2025-08" db="UniProtKB">
        <authorList>
            <consortium name="Ensembl"/>
        </authorList>
    </citation>
    <scope>IDENTIFICATION</scope>
</reference>
<dbReference type="Proteomes" id="UP000472262">
    <property type="component" value="Unassembled WGS sequence"/>
</dbReference>
<feature type="domain" description="DUF4485" evidence="2">
    <location>
        <begin position="10"/>
        <end position="95"/>
    </location>
</feature>
<accession>A0A672Q785</accession>
<dbReference type="Ensembl" id="ENSSGRT00000074249.1">
    <property type="protein sequence ID" value="ENSSGRP00000069688.1"/>
    <property type="gene ID" value="ENSSGRG00000035700.1"/>
</dbReference>
<name>A0A672Q785_SINGR</name>
<dbReference type="InterPro" id="IPR027831">
    <property type="entry name" value="DUF4485"/>
</dbReference>
<reference evidence="3" key="2">
    <citation type="submission" date="2025-09" db="UniProtKB">
        <authorList>
            <consortium name="Ensembl"/>
        </authorList>
    </citation>
    <scope>IDENTIFICATION</scope>
</reference>
<feature type="coiled-coil region" evidence="1">
    <location>
        <begin position="274"/>
        <end position="312"/>
    </location>
</feature>
<evidence type="ECO:0000259" key="2">
    <source>
        <dbReference type="Pfam" id="PF14846"/>
    </source>
</evidence>
<sequence length="642" mass="74588">MSEQDCFAVLDSEFDHYLVDMKSYVLKLTDKTEHQRCALWIKKLCDSETCDSGLTGRKNRNMYTRLLLHMLRKAVLEGPFTHKPEAGGLKTLPTYMSIYFGEPLLGRSQEQRSAVLPDWVSGELGQTDGSWSTLPLSNTHRKRSLFSDKSPTRPLSSSPVKRDIKDDVKMAEAHRRPPISSDDSDFEARFNSWKLFYLGIENPRYLRENPIPLSPVSADGSYILCDEATPVKADKEIELRTKVLEAKHQEDTVRMQQKHDAEIQKILDCNNGEIDELKSMYRGKQKEADETIRKLEKRVQSLLRESQVIRQTKEKQISELKKMSDQSAESLKKRMGEEEKFELQKKHTDNIQELLEATNQRLAKMEQMLHELETRVKQLSVEVENGNLLRQKVTQEKAELEIHIASISAELQEANHRSISLQREMEQMRDQHEDTLQKLQARHNADMSHFQQEHALSAAKASEGIEDLEQTGIHLKQPIQEAENRRQKQLRIVELKLQHEQERTHLLQTHNAEKDSLVQDHQREIDSLDKQARAAMIQQQMQTQEWRKRDAQTISDLEAQVHSLRKDLLAAHSQRKQKLMELGVLREEEQQRAAQDQQAALDRLRAEMDQVQQDLERTHKAEKELAQEKVGVEFRQNVFLAF</sequence>
<evidence type="ECO:0000313" key="4">
    <source>
        <dbReference type="Proteomes" id="UP000472262"/>
    </source>
</evidence>
<keyword evidence="4" id="KW-1185">Reference proteome</keyword>
<evidence type="ECO:0000313" key="3">
    <source>
        <dbReference type="Ensembl" id="ENSSGRP00000069688.1"/>
    </source>
</evidence>
<protein>
    <recommendedName>
        <fullName evidence="2">DUF4485 domain-containing protein</fullName>
    </recommendedName>
</protein>
<keyword evidence="1" id="KW-0175">Coiled coil</keyword>
<evidence type="ECO:0000256" key="1">
    <source>
        <dbReference type="SAM" id="Coils"/>
    </source>
</evidence>
<dbReference type="InterPro" id="IPR055310">
    <property type="entry name" value="CEP112"/>
</dbReference>
<dbReference type="AlphaFoldDB" id="A0A672Q785"/>
<proteinExistence type="predicted"/>
<dbReference type="PANTHER" id="PTHR18871:SF2">
    <property type="entry name" value="CENTROSOMAL PROTEIN OF 112 KDA"/>
    <property type="match status" value="1"/>
</dbReference>
<feature type="coiled-coil region" evidence="1">
    <location>
        <begin position="511"/>
        <end position="628"/>
    </location>
</feature>
<feature type="coiled-coil region" evidence="1">
    <location>
        <begin position="348"/>
        <end position="442"/>
    </location>
</feature>
<dbReference type="OMA" id="MVGITEC"/>
<dbReference type="Pfam" id="PF14846">
    <property type="entry name" value="DUF4485"/>
    <property type="match status" value="1"/>
</dbReference>
<dbReference type="PANTHER" id="PTHR18871">
    <property type="entry name" value="CENTROSOMAL PROTEIN OF 112 KDA"/>
    <property type="match status" value="1"/>
</dbReference>
<organism evidence="3 4">
    <name type="scientific">Sinocyclocheilus grahami</name>
    <name type="common">Dianchi golden-line fish</name>
    <name type="synonym">Barbus grahami</name>
    <dbReference type="NCBI Taxonomy" id="75366"/>
    <lineage>
        <taxon>Eukaryota</taxon>
        <taxon>Metazoa</taxon>
        <taxon>Chordata</taxon>
        <taxon>Craniata</taxon>
        <taxon>Vertebrata</taxon>
        <taxon>Euteleostomi</taxon>
        <taxon>Actinopterygii</taxon>
        <taxon>Neopterygii</taxon>
        <taxon>Teleostei</taxon>
        <taxon>Ostariophysi</taxon>
        <taxon>Cypriniformes</taxon>
        <taxon>Cyprinidae</taxon>
        <taxon>Cyprininae</taxon>
        <taxon>Sinocyclocheilus</taxon>
    </lineage>
</organism>